<organism evidence="3 5">
    <name type="scientific">Blautia obeum</name>
    <dbReference type="NCBI Taxonomy" id="40520"/>
    <lineage>
        <taxon>Bacteria</taxon>
        <taxon>Bacillati</taxon>
        <taxon>Bacillota</taxon>
        <taxon>Clostridia</taxon>
        <taxon>Lachnospirales</taxon>
        <taxon>Lachnospiraceae</taxon>
        <taxon>Blautia</taxon>
    </lineage>
</organism>
<name>A0A174C516_9FIRM</name>
<accession>A0A174C516</accession>
<evidence type="ECO:0000259" key="1">
    <source>
        <dbReference type="Pfam" id="PF02492"/>
    </source>
</evidence>
<gene>
    <name evidence="3" type="ORF">ERS852395_02028</name>
    <name evidence="4" type="ORF">ERS852476_03075</name>
</gene>
<sequence length="317" mass="36590">MMDDIRVPIYLVTGFLESGKTTFLDFTLQQEYFAIDGKTLLILCEEGEEEYDMDKLKLTNTVVEVIEDEEDLTPQRLAAMDIIHQPERVVIEYNGMWLVSKFEQMELPEGWGIEQEITCVDATTYQVYMANMKSLFMDMIRNTDMVVFNRCKEGDPLPAYRRGIKVANQSAEVIFENEEGEMDDIFQDEMPFDINAPIIEIPPEDYGIWFVDAMDNPDKYVDKIVRFKGRVMKPRGMGSKFFVPGRVAMTCCADDTTFLGYVCRSDYAPHIKEGSWVEVTAKVAFENRTEYQGEGIVLYASDVKECEPLKEEMVYFN</sequence>
<evidence type="ECO:0000313" key="5">
    <source>
        <dbReference type="Proteomes" id="UP000095447"/>
    </source>
</evidence>
<dbReference type="InterPro" id="IPR003495">
    <property type="entry name" value="CobW/HypB/UreG_nucleotide-bd"/>
</dbReference>
<dbReference type="EMBL" id="CYZA01000010">
    <property type="protein sequence ID" value="CUO07917.1"/>
    <property type="molecule type" value="Genomic_DNA"/>
</dbReference>
<evidence type="ECO:0000313" key="4">
    <source>
        <dbReference type="EMBL" id="CUO50648.1"/>
    </source>
</evidence>
<protein>
    <submittedName>
        <fullName evidence="3">CobW/HypB/UreG, nucleotide-binding domain</fullName>
    </submittedName>
</protein>
<dbReference type="Proteomes" id="UP000095645">
    <property type="component" value="Unassembled WGS sequence"/>
</dbReference>
<feature type="domain" description="CobW/HypB/UreG nucleotide-binding" evidence="1">
    <location>
        <begin position="8"/>
        <end position="151"/>
    </location>
</feature>
<dbReference type="InterPro" id="IPR048447">
    <property type="entry name" value="DUF1980_C"/>
</dbReference>
<dbReference type="Proteomes" id="UP000095447">
    <property type="component" value="Unassembled WGS sequence"/>
</dbReference>
<dbReference type="Pfam" id="PF02492">
    <property type="entry name" value="cobW"/>
    <property type="match status" value="1"/>
</dbReference>
<feature type="domain" description="DUF1980" evidence="2">
    <location>
        <begin position="193"/>
        <end position="315"/>
    </location>
</feature>
<dbReference type="AlphaFoldDB" id="A0A174C516"/>
<dbReference type="Gene3D" id="3.40.50.300">
    <property type="entry name" value="P-loop containing nucleotide triphosphate hydrolases"/>
    <property type="match status" value="1"/>
</dbReference>
<dbReference type="SUPFAM" id="SSF52540">
    <property type="entry name" value="P-loop containing nucleoside triphosphate hydrolases"/>
    <property type="match status" value="1"/>
</dbReference>
<evidence type="ECO:0000259" key="2">
    <source>
        <dbReference type="Pfam" id="PF21537"/>
    </source>
</evidence>
<proteinExistence type="predicted"/>
<dbReference type="Pfam" id="PF21537">
    <property type="entry name" value="DUF1980_C"/>
    <property type="match status" value="1"/>
</dbReference>
<evidence type="ECO:0000313" key="3">
    <source>
        <dbReference type="EMBL" id="CUO07917.1"/>
    </source>
</evidence>
<dbReference type="STRING" id="657314.CK5_13170"/>
<dbReference type="EMBL" id="CYZP01000034">
    <property type="protein sequence ID" value="CUO50648.1"/>
    <property type="molecule type" value="Genomic_DNA"/>
</dbReference>
<dbReference type="InterPro" id="IPR027417">
    <property type="entry name" value="P-loop_NTPase"/>
</dbReference>
<evidence type="ECO:0000313" key="6">
    <source>
        <dbReference type="Proteomes" id="UP000095645"/>
    </source>
</evidence>
<reference evidence="5 6" key="1">
    <citation type="submission" date="2015-09" db="EMBL/GenBank/DDBJ databases">
        <authorList>
            <consortium name="Pathogen Informatics"/>
        </authorList>
    </citation>
    <scope>NUCLEOTIDE SEQUENCE [LARGE SCALE GENOMIC DNA]</scope>
    <source>
        <strain evidence="3 5">2789STDY5608838</strain>
        <strain evidence="4 6">2789STDY5834861</strain>
    </source>
</reference>